<protein>
    <submittedName>
        <fullName evidence="1">Uncharacterized protein</fullName>
    </submittedName>
</protein>
<organism evidence="1 2">
    <name type="scientific">Drosophila virilis</name>
    <name type="common">Fruit fly</name>
    <dbReference type="NCBI Taxonomy" id="7244"/>
    <lineage>
        <taxon>Eukaryota</taxon>
        <taxon>Metazoa</taxon>
        <taxon>Ecdysozoa</taxon>
        <taxon>Arthropoda</taxon>
        <taxon>Hexapoda</taxon>
        <taxon>Insecta</taxon>
        <taxon>Pterygota</taxon>
        <taxon>Neoptera</taxon>
        <taxon>Endopterygota</taxon>
        <taxon>Diptera</taxon>
        <taxon>Brachycera</taxon>
        <taxon>Muscomorpha</taxon>
        <taxon>Ephydroidea</taxon>
        <taxon>Drosophilidae</taxon>
        <taxon>Drosophila</taxon>
    </lineage>
</organism>
<dbReference type="AlphaFoldDB" id="A0A0Q9WEW6"/>
<accession>A0A0Q9WEW6</accession>
<sequence>MNVVNVNQNTGDFSLLTDAIHWTENYISWNCKKNREHFHCKLGKHFVYMEQQQPHSQSQSPSQSQ</sequence>
<evidence type="ECO:0000313" key="2">
    <source>
        <dbReference type="Proteomes" id="UP000008792"/>
    </source>
</evidence>
<dbReference type="InParanoid" id="A0A0Q9WEW6"/>
<evidence type="ECO:0000313" key="1">
    <source>
        <dbReference type="EMBL" id="KRF80353.1"/>
    </source>
</evidence>
<proteinExistence type="predicted"/>
<keyword evidence="2" id="KW-1185">Reference proteome</keyword>
<gene>
    <name evidence="1" type="primary">Dvir\GJ26517</name>
    <name evidence="1" type="ORF">Dvir_GJ26517</name>
</gene>
<name>A0A0Q9WEW6_DROVI</name>
<dbReference type="Proteomes" id="UP000008792">
    <property type="component" value="Unassembled WGS sequence"/>
</dbReference>
<dbReference type="EMBL" id="CH940648">
    <property type="protein sequence ID" value="KRF80353.1"/>
    <property type="molecule type" value="Genomic_DNA"/>
</dbReference>
<reference evidence="1 2" key="1">
    <citation type="journal article" date="2007" name="Nature">
        <title>Evolution of genes and genomes on the Drosophila phylogeny.</title>
        <authorList>
            <consortium name="Drosophila 12 Genomes Consortium"/>
            <person name="Clark A.G."/>
            <person name="Eisen M.B."/>
            <person name="Smith D.R."/>
            <person name="Bergman C.M."/>
            <person name="Oliver B."/>
            <person name="Markow T.A."/>
            <person name="Kaufman T.C."/>
            <person name="Kellis M."/>
            <person name="Gelbart W."/>
            <person name="Iyer V.N."/>
            <person name="Pollard D.A."/>
            <person name="Sackton T.B."/>
            <person name="Larracuente A.M."/>
            <person name="Singh N.D."/>
            <person name="Abad J.P."/>
            <person name="Abt D.N."/>
            <person name="Adryan B."/>
            <person name="Aguade M."/>
            <person name="Akashi H."/>
            <person name="Anderson W.W."/>
            <person name="Aquadro C.F."/>
            <person name="Ardell D.H."/>
            <person name="Arguello R."/>
            <person name="Artieri C.G."/>
            <person name="Barbash D.A."/>
            <person name="Barker D."/>
            <person name="Barsanti P."/>
            <person name="Batterham P."/>
            <person name="Batzoglou S."/>
            <person name="Begun D."/>
            <person name="Bhutkar A."/>
            <person name="Blanco E."/>
            <person name="Bosak S.A."/>
            <person name="Bradley R.K."/>
            <person name="Brand A.D."/>
            <person name="Brent M.R."/>
            <person name="Brooks A.N."/>
            <person name="Brown R.H."/>
            <person name="Butlin R.K."/>
            <person name="Caggese C."/>
            <person name="Calvi B.R."/>
            <person name="Bernardo de Carvalho A."/>
            <person name="Caspi A."/>
            <person name="Castrezana S."/>
            <person name="Celniker S.E."/>
            <person name="Chang J.L."/>
            <person name="Chapple C."/>
            <person name="Chatterji S."/>
            <person name="Chinwalla A."/>
            <person name="Civetta A."/>
            <person name="Clifton S.W."/>
            <person name="Comeron J.M."/>
            <person name="Costello J.C."/>
            <person name="Coyne J.A."/>
            <person name="Daub J."/>
            <person name="David R.G."/>
            <person name="Delcher A.L."/>
            <person name="Delehaunty K."/>
            <person name="Do C.B."/>
            <person name="Ebling H."/>
            <person name="Edwards K."/>
            <person name="Eickbush T."/>
            <person name="Evans J.D."/>
            <person name="Filipski A."/>
            <person name="Findeiss S."/>
            <person name="Freyhult E."/>
            <person name="Fulton L."/>
            <person name="Fulton R."/>
            <person name="Garcia A.C."/>
            <person name="Gardiner A."/>
            <person name="Garfield D.A."/>
            <person name="Garvin B.E."/>
            <person name="Gibson G."/>
            <person name="Gilbert D."/>
            <person name="Gnerre S."/>
            <person name="Godfrey J."/>
            <person name="Good R."/>
            <person name="Gotea V."/>
            <person name="Gravely B."/>
            <person name="Greenberg A.J."/>
            <person name="Griffiths-Jones S."/>
            <person name="Gross S."/>
            <person name="Guigo R."/>
            <person name="Gustafson E.A."/>
            <person name="Haerty W."/>
            <person name="Hahn M.W."/>
            <person name="Halligan D.L."/>
            <person name="Halpern A.L."/>
            <person name="Halter G.M."/>
            <person name="Han M.V."/>
            <person name="Heger A."/>
            <person name="Hillier L."/>
            <person name="Hinrichs A.S."/>
            <person name="Holmes I."/>
            <person name="Hoskins R.A."/>
            <person name="Hubisz M.J."/>
            <person name="Hultmark D."/>
            <person name="Huntley M.A."/>
            <person name="Jaffe D.B."/>
            <person name="Jagadeeshan S."/>
            <person name="Jeck W.R."/>
            <person name="Johnson J."/>
            <person name="Jones C.D."/>
            <person name="Jordan W.C."/>
            <person name="Karpen G.H."/>
            <person name="Kataoka E."/>
            <person name="Keightley P.D."/>
            <person name="Kheradpour P."/>
            <person name="Kirkness E.F."/>
            <person name="Koerich L.B."/>
            <person name="Kristiansen K."/>
            <person name="Kudrna D."/>
            <person name="Kulathinal R.J."/>
            <person name="Kumar S."/>
            <person name="Kwok R."/>
            <person name="Lander E."/>
            <person name="Langley C.H."/>
            <person name="Lapoint R."/>
            <person name="Lazzaro B.P."/>
            <person name="Lee S.J."/>
            <person name="Levesque L."/>
            <person name="Li R."/>
            <person name="Lin C.F."/>
            <person name="Lin M.F."/>
            <person name="Lindblad-Toh K."/>
            <person name="Llopart A."/>
            <person name="Long M."/>
            <person name="Low L."/>
            <person name="Lozovsky E."/>
            <person name="Lu J."/>
            <person name="Luo M."/>
            <person name="Machado C.A."/>
            <person name="Makalowski W."/>
            <person name="Marzo M."/>
            <person name="Matsuda M."/>
            <person name="Matzkin L."/>
            <person name="McAllister B."/>
            <person name="McBride C.S."/>
            <person name="McKernan B."/>
            <person name="McKernan K."/>
            <person name="Mendez-Lago M."/>
            <person name="Minx P."/>
            <person name="Mollenhauer M.U."/>
            <person name="Montooth K."/>
            <person name="Mount S.M."/>
            <person name="Mu X."/>
            <person name="Myers E."/>
            <person name="Negre B."/>
            <person name="Newfeld S."/>
            <person name="Nielsen R."/>
            <person name="Noor M.A."/>
            <person name="O'Grady P."/>
            <person name="Pachter L."/>
            <person name="Papaceit M."/>
            <person name="Parisi M.J."/>
            <person name="Parisi M."/>
            <person name="Parts L."/>
            <person name="Pedersen J.S."/>
            <person name="Pesole G."/>
            <person name="Phillippy A.M."/>
            <person name="Ponting C.P."/>
            <person name="Pop M."/>
            <person name="Porcelli D."/>
            <person name="Powell J.R."/>
            <person name="Prohaska S."/>
            <person name="Pruitt K."/>
            <person name="Puig M."/>
            <person name="Quesneville H."/>
            <person name="Ram K.R."/>
            <person name="Rand D."/>
            <person name="Rasmussen M.D."/>
            <person name="Reed L.K."/>
            <person name="Reenan R."/>
            <person name="Reily A."/>
            <person name="Remington K.A."/>
            <person name="Rieger T.T."/>
            <person name="Ritchie M.G."/>
            <person name="Robin C."/>
            <person name="Rogers Y.H."/>
            <person name="Rohde C."/>
            <person name="Rozas J."/>
            <person name="Rubenfield M.J."/>
            <person name="Ruiz A."/>
            <person name="Russo S."/>
            <person name="Salzberg S.L."/>
            <person name="Sanchez-Gracia A."/>
            <person name="Saranga D.J."/>
            <person name="Sato H."/>
            <person name="Schaeffer S.W."/>
            <person name="Schatz M.C."/>
            <person name="Schlenke T."/>
            <person name="Schwartz R."/>
            <person name="Segarra C."/>
            <person name="Singh R.S."/>
            <person name="Sirot L."/>
            <person name="Sirota M."/>
            <person name="Sisneros N.B."/>
            <person name="Smith C.D."/>
            <person name="Smith T.F."/>
            <person name="Spieth J."/>
            <person name="Stage D.E."/>
            <person name="Stark A."/>
            <person name="Stephan W."/>
            <person name="Strausberg R.L."/>
            <person name="Strempel S."/>
            <person name="Sturgill D."/>
            <person name="Sutton G."/>
            <person name="Sutton G.G."/>
            <person name="Tao W."/>
            <person name="Teichmann S."/>
            <person name="Tobari Y.N."/>
            <person name="Tomimura Y."/>
            <person name="Tsolas J.M."/>
            <person name="Valente V.L."/>
            <person name="Venter E."/>
            <person name="Venter J.C."/>
            <person name="Vicario S."/>
            <person name="Vieira F.G."/>
            <person name="Vilella A.J."/>
            <person name="Villasante A."/>
            <person name="Walenz B."/>
            <person name="Wang J."/>
            <person name="Wasserman M."/>
            <person name="Watts T."/>
            <person name="Wilson D."/>
            <person name="Wilson R.K."/>
            <person name="Wing R.A."/>
            <person name="Wolfner M.F."/>
            <person name="Wong A."/>
            <person name="Wong G.K."/>
            <person name="Wu C.I."/>
            <person name="Wu G."/>
            <person name="Yamamoto D."/>
            <person name="Yang H.P."/>
            <person name="Yang S.P."/>
            <person name="Yorke J.A."/>
            <person name="Yoshida K."/>
            <person name="Zdobnov E."/>
            <person name="Zhang P."/>
            <person name="Zhang Y."/>
            <person name="Zimin A.V."/>
            <person name="Baldwin J."/>
            <person name="Abdouelleil A."/>
            <person name="Abdulkadir J."/>
            <person name="Abebe A."/>
            <person name="Abera B."/>
            <person name="Abreu J."/>
            <person name="Acer S.C."/>
            <person name="Aftuck L."/>
            <person name="Alexander A."/>
            <person name="An P."/>
            <person name="Anderson E."/>
            <person name="Anderson S."/>
            <person name="Arachi H."/>
            <person name="Azer M."/>
            <person name="Bachantsang P."/>
            <person name="Barry A."/>
            <person name="Bayul T."/>
            <person name="Berlin A."/>
            <person name="Bessette D."/>
            <person name="Bloom T."/>
            <person name="Blye J."/>
            <person name="Boguslavskiy L."/>
            <person name="Bonnet C."/>
            <person name="Boukhgalter B."/>
            <person name="Bourzgui I."/>
            <person name="Brown A."/>
            <person name="Cahill P."/>
            <person name="Channer S."/>
            <person name="Cheshatsang Y."/>
            <person name="Chuda L."/>
            <person name="Citroen M."/>
            <person name="Collymore A."/>
            <person name="Cooke P."/>
            <person name="Costello M."/>
            <person name="D'Aco K."/>
            <person name="Daza R."/>
            <person name="De Haan G."/>
            <person name="DeGray S."/>
            <person name="DeMaso C."/>
            <person name="Dhargay N."/>
            <person name="Dooley K."/>
            <person name="Dooley E."/>
            <person name="Doricent M."/>
            <person name="Dorje P."/>
            <person name="Dorjee K."/>
            <person name="Dupes A."/>
            <person name="Elong R."/>
            <person name="Falk J."/>
            <person name="Farina A."/>
            <person name="Faro S."/>
            <person name="Ferguson D."/>
            <person name="Fisher S."/>
            <person name="Foley C.D."/>
            <person name="Franke A."/>
            <person name="Friedrich D."/>
            <person name="Gadbois L."/>
            <person name="Gearin G."/>
            <person name="Gearin C.R."/>
            <person name="Giannoukos G."/>
            <person name="Goode T."/>
            <person name="Graham J."/>
            <person name="Grandbois E."/>
            <person name="Grewal S."/>
            <person name="Gyaltsen K."/>
            <person name="Hafez N."/>
            <person name="Hagos B."/>
            <person name="Hall J."/>
            <person name="Henson C."/>
            <person name="Hollinger A."/>
            <person name="Honan T."/>
            <person name="Huard M.D."/>
            <person name="Hughes L."/>
            <person name="Hurhula B."/>
            <person name="Husby M.E."/>
            <person name="Kamat A."/>
            <person name="Kanga B."/>
            <person name="Kashin S."/>
            <person name="Khazanovich D."/>
            <person name="Kisner P."/>
            <person name="Lance K."/>
            <person name="Lara M."/>
            <person name="Lee W."/>
            <person name="Lennon N."/>
            <person name="Letendre F."/>
            <person name="LeVine R."/>
            <person name="Lipovsky A."/>
            <person name="Liu X."/>
            <person name="Liu J."/>
            <person name="Liu S."/>
            <person name="Lokyitsang T."/>
            <person name="Lokyitsang Y."/>
            <person name="Lubonja R."/>
            <person name="Lui A."/>
            <person name="MacDonald P."/>
            <person name="Magnisalis V."/>
            <person name="Maru K."/>
            <person name="Matthews C."/>
            <person name="McCusker W."/>
            <person name="McDonough S."/>
            <person name="Mehta T."/>
            <person name="Meldrim J."/>
            <person name="Meneus L."/>
            <person name="Mihai O."/>
            <person name="Mihalev A."/>
            <person name="Mihova T."/>
            <person name="Mittelman R."/>
            <person name="Mlenga V."/>
            <person name="Montmayeur A."/>
            <person name="Mulrain L."/>
            <person name="Navidi A."/>
            <person name="Naylor J."/>
            <person name="Negash T."/>
            <person name="Nguyen T."/>
            <person name="Nguyen N."/>
            <person name="Nicol R."/>
            <person name="Norbu C."/>
            <person name="Norbu N."/>
            <person name="Novod N."/>
            <person name="O'Neill B."/>
            <person name="Osman S."/>
            <person name="Markiewicz E."/>
            <person name="Oyono O.L."/>
            <person name="Patti C."/>
            <person name="Phunkhang P."/>
            <person name="Pierre F."/>
            <person name="Priest M."/>
            <person name="Raghuraman S."/>
            <person name="Rege F."/>
            <person name="Reyes R."/>
            <person name="Rise C."/>
            <person name="Rogov P."/>
            <person name="Ross K."/>
            <person name="Ryan E."/>
            <person name="Settipalli S."/>
            <person name="Shea T."/>
            <person name="Sherpa N."/>
            <person name="Shi L."/>
            <person name="Shih D."/>
            <person name="Sparrow T."/>
            <person name="Spaulding J."/>
            <person name="Stalker J."/>
            <person name="Stange-Thomann N."/>
            <person name="Stavropoulos S."/>
            <person name="Stone C."/>
            <person name="Strader C."/>
            <person name="Tesfaye S."/>
            <person name="Thomson T."/>
            <person name="Thoulutsang Y."/>
            <person name="Thoulutsang D."/>
            <person name="Topham K."/>
            <person name="Topping I."/>
            <person name="Tsamla T."/>
            <person name="Vassiliev H."/>
            <person name="Vo A."/>
            <person name="Wangchuk T."/>
            <person name="Wangdi T."/>
            <person name="Weiand M."/>
            <person name="Wilkinson J."/>
            <person name="Wilson A."/>
            <person name="Yadav S."/>
            <person name="Young G."/>
            <person name="Yu Q."/>
            <person name="Zembek L."/>
            <person name="Zhong D."/>
            <person name="Zimmer A."/>
            <person name="Zwirko Z."/>
            <person name="Jaffe D.B."/>
            <person name="Alvarez P."/>
            <person name="Brockman W."/>
            <person name="Butler J."/>
            <person name="Chin C."/>
            <person name="Gnerre S."/>
            <person name="Grabherr M."/>
            <person name="Kleber M."/>
            <person name="Mauceli E."/>
            <person name="MacCallum I."/>
        </authorList>
    </citation>
    <scope>NUCLEOTIDE SEQUENCE [LARGE SCALE GENOMIC DNA]</scope>
    <source>
        <strain evidence="2">Tucson 15010-1051.87</strain>
    </source>
</reference>